<protein>
    <submittedName>
        <fullName evidence="1">Uncharacterized protein</fullName>
    </submittedName>
</protein>
<reference evidence="1" key="1">
    <citation type="submission" date="2018-02" db="EMBL/GenBank/DDBJ databases">
        <title>Rhizophora mucronata_Transcriptome.</title>
        <authorList>
            <person name="Meera S.P."/>
            <person name="Sreeshan A."/>
            <person name="Augustine A."/>
        </authorList>
    </citation>
    <scope>NUCLEOTIDE SEQUENCE</scope>
    <source>
        <tissue evidence="1">Leaf</tissue>
    </source>
</reference>
<sequence>MIHWQFYHIQADW</sequence>
<accession>A0A2P2PE29</accession>
<name>A0A2P2PE29_RHIMU</name>
<proteinExistence type="predicted"/>
<dbReference type="EMBL" id="GGEC01072472">
    <property type="protein sequence ID" value="MBX52956.1"/>
    <property type="molecule type" value="Transcribed_RNA"/>
</dbReference>
<organism evidence="1">
    <name type="scientific">Rhizophora mucronata</name>
    <name type="common">Asiatic mangrove</name>
    <dbReference type="NCBI Taxonomy" id="61149"/>
    <lineage>
        <taxon>Eukaryota</taxon>
        <taxon>Viridiplantae</taxon>
        <taxon>Streptophyta</taxon>
        <taxon>Embryophyta</taxon>
        <taxon>Tracheophyta</taxon>
        <taxon>Spermatophyta</taxon>
        <taxon>Magnoliopsida</taxon>
        <taxon>eudicotyledons</taxon>
        <taxon>Gunneridae</taxon>
        <taxon>Pentapetalae</taxon>
        <taxon>rosids</taxon>
        <taxon>fabids</taxon>
        <taxon>Malpighiales</taxon>
        <taxon>Rhizophoraceae</taxon>
        <taxon>Rhizophora</taxon>
    </lineage>
</organism>
<evidence type="ECO:0000313" key="1">
    <source>
        <dbReference type="EMBL" id="MBX52956.1"/>
    </source>
</evidence>